<dbReference type="AlphaFoldDB" id="A0A5B8Y342"/>
<dbReference type="PROSITE" id="PS50931">
    <property type="entry name" value="HTH_LYSR"/>
    <property type="match status" value="1"/>
</dbReference>
<evidence type="ECO:0000256" key="4">
    <source>
        <dbReference type="ARBA" id="ARBA00023163"/>
    </source>
</evidence>
<dbReference type="GO" id="GO:0000976">
    <property type="term" value="F:transcription cis-regulatory region binding"/>
    <property type="evidence" value="ECO:0007669"/>
    <property type="project" value="TreeGrafter"/>
</dbReference>
<accession>A0A5B8Y342</accession>
<dbReference type="EMBL" id="CP042467">
    <property type="protein sequence ID" value="QED30069.1"/>
    <property type="molecule type" value="Genomic_DNA"/>
</dbReference>
<evidence type="ECO:0000313" key="6">
    <source>
        <dbReference type="EMBL" id="QED30069.1"/>
    </source>
</evidence>
<evidence type="ECO:0000256" key="2">
    <source>
        <dbReference type="ARBA" id="ARBA00023015"/>
    </source>
</evidence>
<sequence length="299" mass="33730">MTPHLDLESIRCFERAAHYLNFRQAADELAISPSAFSDRITRLESQLNETLFHRTTRTVELSAAGRRLLPVAQKLMSQAQEVYRVARGEGAQAPFTLTVGTRYELGNSWLVPALTPLNLEEPNRHIDLVFGDSESLISQVLGGNIDAAITSARLTHHGLSTAALHPERYAFVARPQLLKSVEFTKPEHAKSHTLIDVHPELPLFRYFQEVRPPQEEWTFGRREHLGTISAAKFRILEGKGVGVLPLYFVQPELKARKLKRVFSDTEPLVDMFRLVWKTGHPMTPELRNLGQALATIALK</sequence>
<keyword evidence="2" id="KW-0805">Transcription regulation</keyword>
<name>A0A5B8Y342_9DELT</name>
<dbReference type="Pfam" id="PF03466">
    <property type="entry name" value="LysR_substrate"/>
    <property type="match status" value="1"/>
</dbReference>
<evidence type="ECO:0000259" key="5">
    <source>
        <dbReference type="PROSITE" id="PS50931"/>
    </source>
</evidence>
<dbReference type="Proteomes" id="UP000321595">
    <property type="component" value="Chromosome"/>
</dbReference>
<keyword evidence="7" id="KW-1185">Reference proteome</keyword>
<dbReference type="Gene3D" id="3.40.190.290">
    <property type="match status" value="1"/>
</dbReference>
<keyword evidence="4" id="KW-0804">Transcription</keyword>
<reference evidence="6 7" key="1">
    <citation type="submission" date="2019-08" db="EMBL/GenBank/DDBJ databases">
        <authorList>
            <person name="Liang Q."/>
        </authorList>
    </citation>
    <scope>NUCLEOTIDE SEQUENCE [LARGE SCALE GENOMIC DNA]</scope>
    <source>
        <strain evidence="6 7">V1718</strain>
    </source>
</reference>
<feature type="domain" description="HTH lysR-type" evidence="5">
    <location>
        <begin position="5"/>
        <end position="62"/>
    </location>
</feature>
<dbReference type="GO" id="GO:0003700">
    <property type="term" value="F:DNA-binding transcription factor activity"/>
    <property type="evidence" value="ECO:0007669"/>
    <property type="project" value="InterPro"/>
</dbReference>
<evidence type="ECO:0000256" key="3">
    <source>
        <dbReference type="ARBA" id="ARBA00023125"/>
    </source>
</evidence>
<evidence type="ECO:0000313" key="7">
    <source>
        <dbReference type="Proteomes" id="UP000321595"/>
    </source>
</evidence>
<organism evidence="6 7">
    <name type="scientific">Microvenator marinus</name>
    <dbReference type="NCBI Taxonomy" id="2600177"/>
    <lineage>
        <taxon>Bacteria</taxon>
        <taxon>Deltaproteobacteria</taxon>
        <taxon>Bradymonadales</taxon>
        <taxon>Microvenatoraceae</taxon>
        <taxon>Microvenator</taxon>
    </lineage>
</organism>
<comment type="similarity">
    <text evidence="1">Belongs to the LysR transcriptional regulatory family.</text>
</comment>
<dbReference type="PANTHER" id="PTHR30126:SF40">
    <property type="entry name" value="HTH-TYPE TRANSCRIPTIONAL REGULATOR GLTR"/>
    <property type="match status" value="1"/>
</dbReference>
<dbReference type="SUPFAM" id="SSF53850">
    <property type="entry name" value="Periplasmic binding protein-like II"/>
    <property type="match status" value="1"/>
</dbReference>
<dbReference type="InterPro" id="IPR005119">
    <property type="entry name" value="LysR_subst-bd"/>
</dbReference>
<dbReference type="Pfam" id="PF00126">
    <property type="entry name" value="HTH_1"/>
    <property type="match status" value="1"/>
</dbReference>
<evidence type="ECO:0000256" key="1">
    <source>
        <dbReference type="ARBA" id="ARBA00009437"/>
    </source>
</evidence>
<dbReference type="CDD" id="cd05466">
    <property type="entry name" value="PBP2_LTTR_substrate"/>
    <property type="match status" value="1"/>
</dbReference>
<dbReference type="SUPFAM" id="SSF46785">
    <property type="entry name" value="Winged helix' DNA-binding domain"/>
    <property type="match status" value="1"/>
</dbReference>
<dbReference type="InterPro" id="IPR036388">
    <property type="entry name" value="WH-like_DNA-bd_sf"/>
</dbReference>
<protein>
    <submittedName>
        <fullName evidence="6">LysR family transcriptional regulator</fullName>
    </submittedName>
</protein>
<dbReference type="KEGG" id="bbae:FRD01_23100"/>
<dbReference type="FunFam" id="1.10.10.10:FF:000001">
    <property type="entry name" value="LysR family transcriptional regulator"/>
    <property type="match status" value="1"/>
</dbReference>
<dbReference type="InterPro" id="IPR036390">
    <property type="entry name" value="WH_DNA-bd_sf"/>
</dbReference>
<dbReference type="RefSeq" id="WP_146963428.1">
    <property type="nucleotide sequence ID" value="NZ_CP042467.1"/>
</dbReference>
<dbReference type="PANTHER" id="PTHR30126">
    <property type="entry name" value="HTH-TYPE TRANSCRIPTIONAL REGULATOR"/>
    <property type="match status" value="1"/>
</dbReference>
<dbReference type="Gene3D" id="1.10.10.10">
    <property type="entry name" value="Winged helix-like DNA-binding domain superfamily/Winged helix DNA-binding domain"/>
    <property type="match status" value="1"/>
</dbReference>
<gene>
    <name evidence="6" type="ORF">FRD01_23100</name>
</gene>
<keyword evidence="3" id="KW-0238">DNA-binding</keyword>
<proteinExistence type="inferred from homology"/>
<dbReference type="OrthoDB" id="5498381at2"/>
<dbReference type="InterPro" id="IPR000847">
    <property type="entry name" value="LysR_HTH_N"/>
</dbReference>